<organism evidence="3 4">
    <name type="scientific">Amycolatopsis tucumanensis</name>
    <dbReference type="NCBI Taxonomy" id="401106"/>
    <lineage>
        <taxon>Bacteria</taxon>
        <taxon>Bacillati</taxon>
        <taxon>Actinomycetota</taxon>
        <taxon>Actinomycetes</taxon>
        <taxon>Pseudonocardiales</taxon>
        <taxon>Pseudonocardiaceae</taxon>
        <taxon>Amycolatopsis</taxon>
    </lineage>
</organism>
<dbReference type="SUPFAM" id="SSF47413">
    <property type="entry name" value="lambda repressor-like DNA-binding domains"/>
    <property type="match status" value="1"/>
</dbReference>
<dbReference type="CDD" id="cd00093">
    <property type="entry name" value="HTH_XRE"/>
    <property type="match status" value="1"/>
</dbReference>
<sequence length="137" mass="15337">MIFRRLWEIWVIYAIVSPMRRDPTEAVRRAVGNLIRELRKERGWNQTQLGAAVGVDQSTVSEWERGAAVPRELRAIADALGVPFDRFRQVIEAAAAAADAVEEAIRSQSLLSKESMEALVVMYRKVLAADTADLGRN</sequence>
<keyword evidence="4" id="KW-1185">Reference proteome</keyword>
<dbReference type="EMBL" id="BAABCM010000002">
    <property type="protein sequence ID" value="GAA3801964.1"/>
    <property type="molecule type" value="Genomic_DNA"/>
</dbReference>
<dbReference type="PROSITE" id="PS50943">
    <property type="entry name" value="HTH_CROC1"/>
    <property type="match status" value="1"/>
</dbReference>
<dbReference type="InterPro" id="IPR001387">
    <property type="entry name" value="Cro/C1-type_HTH"/>
</dbReference>
<evidence type="ECO:0000256" key="1">
    <source>
        <dbReference type="ARBA" id="ARBA00023125"/>
    </source>
</evidence>
<dbReference type="Proteomes" id="UP001501624">
    <property type="component" value="Unassembled WGS sequence"/>
</dbReference>
<gene>
    <name evidence="3" type="ORF">GCM10022380_19320</name>
</gene>
<evidence type="ECO:0000313" key="4">
    <source>
        <dbReference type="Proteomes" id="UP001501624"/>
    </source>
</evidence>
<evidence type="ECO:0000259" key="2">
    <source>
        <dbReference type="PROSITE" id="PS50943"/>
    </source>
</evidence>
<dbReference type="Pfam" id="PF01381">
    <property type="entry name" value="HTH_3"/>
    <property type="match status" value="1"/>
</dbReference>
<dbReference type="PANTHER" id="PTHR46797:SF1">
    <property type="entry name" value="METHYLPHOSPHONATE SYNTHASE"/>
    <property type="match status" value="1"/>
</dbReference>
<dbReference type="Gene3D" id="1.10.260.40">
    <property type="entry name" value="lambda repressor-like DNA-binding domains"/>
    <property type="match status" value="1"/>
</dbReference>
<comment type="caution">
    <text evidence="3">The sequence shown here is derived from an EMBL/GenBank/DDBJ whole genome shotgun (WGS) entry which is preliminary data.</text>
</comment>
<reference evidence="4" key="1">
    <citation type="journal article" date="2019" name="Int. J. Syst. Evol. Microbiol.">
        <title>The Global Catalogue of Microorganisms (GCM) 10K type strain sequencing project: providing services to taxonomists for standard genome sequencing and annotation.</title>
        <authorList>
            <consortium name="The Broad Institute Genomics Platform"/>
            <consortium name="The Broad Institute Genome Sequencing Center for Infectious Disease"/>
            <person name="Wu L."/>
            <person name="Ma J."/>
        </authorList>
    </citation>
    <scope>NUCLEOTIDE SEQUENCE [LARGE SCALE GENOMIC DNA]</scope>
    <source>
        <strain evidence="4">JCM 17017</strain>
    </source>
</reference>
<dbReference type="InterPro" id="IPR010982">
    <property type="entry name" value="Lambda_DNA-bd_dom_sf"/>
</dbReference>
<feature type="domain" description="HTH cro/C1-type" evidence="2">
    <location>
        <begin position="35"/>
        <end position="87"/>
    </location>
</feature>
<evidence type="ECO:0000313" key="3">
    <source>
        <dbReference type="EMBL" id="GAA3801964.1"/>
    </source>
</evidence>
<dbReference type="PANTHER" id="PTHR46797">
    <property type="entry name" value="HTH-TYPE TRANSCRIPTIONAL REGULATOR"/>
    <property type="match status" value="1"/>
</dbReference>
<protein>
    <recommendedName>
        <fullName evidence="2">HTH cro/C1-type domain-containing protein</fullName>
    </recommendedName>
</protein>
<dbReference type="SMART" id="SM00530">
    <property type="entry name" value="HTH_XRE"/>
    <property type="match status" value="1"/>
</dbReference>
<accession>A0ABP7HYN5</accession>
<proteinExistence type="predicted"/>
<keyword evidence="1" id="KW-0238">DNA-binding</keyword>
<name>A0ABP7HYN5_9PSEU</name>
<dbReference type="InterPro" id="IPR050807">
    <property type="entry name" value="TransReg_Diox_bact_type"/>
</dbReference>